<dbReference type="Pfam" id="PF13338">
    <property type="entry name" value="AbiEi_4"/>
    <property type="match status" value="1"/>
</dbReference>
<dbReference type="Proteomes" id="UP000285655">
    <property type="component" value="Unassembled WGS sequence"/>
</dbReference>
<sequence>MVKLVNQTIFAAKIKGKSIPVFSSNQVIALFGLSETAADQLLHRYTKSGFIIRLKKGLYAFPDALPPDVFIANRLYEPSYVSLEFALSYHGIIPETVYIITSITTKATRRFEFGGKVFIFRRIKKQAFTGYESAKFNGINFLIADAEKAFIDAQYFRLFEGQKPLSRFRKDKINKTRALSYARLFKNNKLISIIKTSLS</sequence>
<dbReference type="AlphaFoldDB" id="A0A419DAU6"/>
<name>A0A419DAU6_9BACT</name>
<feature type="domain" description="AbiEi antitoxin N-terminal" evidence="1">
    <location>
        <begin position="19"/>
        <end position="62"/>
    </location>
</feature>
<proteinExistence type="predicted"/>
<dbReference type="EMBL" id="QZJW01000049">
    <property type="protein sequence ID" value="RJO60269.1"/>
    <property type="molecule type" value="Genomic_DNA"/>
</dbReference>
<reference evidence="2 3" key="1">
    <citation type="journal article" date="2017" name="ISME J.">
        <title>Energy and carbon metabolisms in a deep terrestrial subsurface fluid microbial community.</title>
        <authorList>
            <person name="Momper L."/>
            <person name="Jungbluth S.P."/>
            <person name="Lee M.D."/>
            <person name="Amend J.P."/>
        </authorList>
    </citation>
    <scope>NUCLEOTIDE SEQUENCE [LARGE SCALE GENOMIC DNA]</scope>
    <source>
        <strain evidence="2">SURF_29</strain>
    </source>
</reference>
<gene>
    <name evidence="2" type="ORF">C4544_05400</name>
</gene>
<evidence type="ECO:0000313" key="2">
    <source>
        <dbReference type="EMBL" id="RJO60269.1"/>
    </source>
</evidence>
<comment type="caution">
    <text evidence="2">The sequence shown here is derived from an EMBL/GenBank/DDBJ whole genome shotgun (WGS) entry which is preliminary data.</text>
</comment>
<dbReference type="InterPro" id="IPR025159">
    <property type="entry name" value="AbiEi_N"/>
</dbReference>
<evidence type="ECO:0000259" key="1">
    <source>
        <dbReference type="Pfam" id="PF13338"/>
    </source>
</evidence>
<accession>A0A419DAU6</accession>
<protein>
    <recommendedName>
        <fullName evidence="1">AbiEi antitoxin N-terminal domain-containing protein</fullName>
    </recommendedName>
</protein>
<organism evidence="2 3">
    <name type="scientific">candidate division WS5 bacterium</name>
    <dbReference type="NCBI Taxonomy" id="2093353"/>
    <lineage>
        <taxon>Bacteria</taxon>
        <taxon>candidate division WS5</taxon>
    </lineage>
</organism>
<evidence type="ECO:0000313" key="3">
    <source>
        <dbReference type="Proteomes" id="UP000285655"/>
    </source>
</evidence>